<dbReference type="PATRIC" id="fig|1397108.4.peg.941"/>
<name>A0A0P0A9T8_9RHOB</name>
<evidence type="ECO:0000313" key="1">
    <source>
        <dbReference type="EMBL" id="ALI54862.1"/>
    </source>
</evidence>
<sequence length="40" mass="4906">MCLYFLFNFVRDILHSVVKRERHRAMAKIDTKMVNKSFPY</sequence>
<accession>A0A0P0A9T8</accession>
<dbReference type="KEGG" id="cmar:IMCC12053_914"/>
<evidence type="ECO:0000313" key="2">
    <source>
        <dbReference type="Proteomes" id="UP000064920"/>
    </source>
</evidence>
<dbReference type="Proteomes" id="UP000064920">
    <property type="component" value="Chromosome"/>
</dbReference>
<proteinExistence type="predicted"/>
<dbReference type="EMBL" id="CP012023">
    <property type="protein sequence ID" value="ALI54862.1"/>
    <property type="molecule type" value="Genomic_DNA"/>
</dbReference>
<gene>
    <name evidence="1" type="ORF">IMCC12053_914</name>
</gene>
<organism evidence="1 2">
    <name type="scientific">Celeribacter marinus</name>
    <dbReference type="NCBI Taxonomy" id="1397108"/>
    <lineage>
        <taxon>Bacteria</taxon>
        <taxon>Pseudomonadati</taxon>
        <taxon>Pseudomonadota</taxon>
        <taxon>Alphaproteobacteria</taxon>
        <taxon>Rhodobacterales</taxon>
        <taxon>Roseobacteraceae</taxon>
        <taxon>Celeribacter</taxon>
    </lineage>
</organism>
<dbReference type="AlphaFoldDB" id="A0A0P0A9T8"/>
<reference evidence="1 2" key="1">
    <citation type="submission" date="2015-05" db="EMBL/GenBank/DDBJ databases">
        <authorList>
            <person name="Wang D.B."/>
            <person name="Wang M."/>
        </authorList>
    </citation>
    <scope>NUCLEOTIDE SEQUENCE [LARGE SCALE GENOMIC DNA]</scope>
    <source>
        <strain evidence="1 2">IMCC 12053</strain>
    </source>
</reference>
<keyword evidence="2" id="KW-1185">Reference proteome</keyword>
<protein>
    <submittedName>
        <fullName evidence="1">Uncharacterized protein</fullName>
    </submittedName>
</protein>